<dbReference type="Gene3D" id="3.30.230.10">
    <property type="match status" value="1"/>
</dbReference>
<dbReference type="InterPro" id="IPR014721">
    <property type="entry name" value="Ribsml_uS5_D2-typ_fold_subgr"/>
</dbReference>
<dbReference type="PANTHER" id="PTHR10046">
    <property type="entry name" value="ATP DEPENDENT LON PROTEASE FAMILY MEMBER"/>
    <property type="match status" value="1"/>
</dbReference>
<evidence type="ECO:0000256" key="2">
    <source>
        <dbReference type="PROSITE-ProRule" id="PRU01122"/>
    </source>
</evidence>
<dbReference type="Pfam" id="PF20437">
    <property type="entry name" value="LonC_helical"/>
    <property type="match status" value="1"/>
</dbReference>
<sequence>MRTPKPLPSSKLYQPCRAKDFSFDDTRRLPPLDRFIGQARAEEAISFATSVQRKGYNLFAVGQAGLGKRTMLRRFLEQKAGELESPSDWLYLQNFTNTRRPWAVRLPAGQGQVFADALQAFILEAKQAIPAAFDNEGFFERAEKIKDHFAEQESQQLKALAQEAEPQGLKLVLQTPGGYMFVPADEEGQPMEAGQYASLPEEQRETLRVQIDKMEKKLRLVLRELAQLEKTSRQEQQKLNVQVTDDALSESFAELQASFGEHPRLQEYLTALYRDIHDHLALFLEDFDEESEAVASVSANKRIPTRYQVNLLVTHAAQGRAPVIEEALPTHNNLVGHVENVTYQGTVATDFSLIRPGALHRANGGFLLLDAERLLNQPYAWDGLKLALRTGTLRIDTLERQLSVSGSVSLEPEPIPLNCTVALMGDYELLHALQEQDPEFVELFKIVAEFETEMPRSLENQRLYARLIASMVARDELLPVAKDGVMRLVEEAVRSAEHQKKISLNAAELNHLLREADYLATKELSPDIGAVHIEEALAARRRRAGRYPEQVLESICDDFIMVATQGERVGQVNGLTVVGSHDFYHGQPSRITARVHYGHGEVLDIERSVHLGGALHSKGVMILTGFLCGLFGAEDSLPLDASLVFEQSYGQVDGDSASLGELIALLSAMAEQPVNQQLAITGSINQLGEVQPIGGVNEKIEGFFEVCQARGLTGQQGVIIPRQNVVQLMLRQNVRDAVAAGQFHIWAVSQVEEAIQLLLGLAAGQRNAEGQWPKNTLYGKIAQRLEKLRDKEAEKETDQETETEAAPKGRAKKTKVSPLRRSRSIEMNG</sequence>
<keyword evidence="3" id="KW-0175">Coiled coil</keyword>
<dbReference type="Pfam" id="PF20436">
    <property type="entry name" value="LonB_AAA-LID"/>
    <property type="match status" value="1"/>
</dbReference>
<feature type="compositionally biased region" description="Basic and acidic residues" evidence="4">
    <location>
        <begin position="789"/>
        <end position="798"/>
    </location>
</feature>
<feature type="compositionally biased region" description="Basic residues" evidence="4">
    <location>
        <begin position="809"/>
        <end position="822"/>
    </location>
</feature>
<organism evidence="6 7">
    <name type="scientific">Marinospirillum alkalitolerans</name>
    <dbReference type="NCBI Taxonomy" id="3123374"/>
    <lineage>
        <taxon>Bacteria</taxon>
        <taxon>Pseudomonadati</taxon>
        <taxon>Pseudomonadota</taxon>
        <taxon>Gammaproteobacteria</taxon>
        <taxon>Oceanospirillales</taxon>
        <taxon>Oceanospirillaceae</taxon>
        <taxon>Marinospirillum</taxon>
    </lineage>
</organism>
<dbReference type="PROSITE" id="PS51786">
    <property type="entry name" value="LON_PROTEOLYTIC"/>
    <property type="match status" value="1"/>
</dbReference>
<keyword evidence="7" id="KW-1185">Reference proteome</keyword>
<dbReference type="InterPro" id="IPR008269">
    <property type="entry name" value="Lon_proteolytic"/>
</dbReference>
<protein>
    <recommendedName>
        <fullName evidence="2">endopeptidase La</fullName>
        <ecNumber evidence="2">3.4.21.53</ecNumber>
    </recommendedName>
</protein>
<feature type="active site" evidence="2">
    <location>
        <position position="699"/>
    </location>
</feature>
<dbReference type="Gene3D" id="3.40.50.300">
    <property type="entry name" value="P-loop containing nucleotide triphosphate hydrolases"/>
    <property type="match status" value="1"/>
</dbReference>
<dbReference type="InterPro" id="IPR046843">
    <property type="entry name" value="LonB_AAA-LID"/>
</dbReference>
<comment type="caution">
    <text evidence="6">The sequence shown here is derived from an EMBL/GenBank/DDBJ whole genome shotgun (WGS) entry which is preliminary data.</text>
</comment>
<name>A0ABW8PYI0_9GAMM</name>
<proteinExistence type="inferred from homology"/>
<keyword evidence="2" id="KW-0378">Hydrolase</keyword>
<reference evidence="6 7" key="1">
    <citation type="submission" date="2024-02" db="EMBL/GenBank/DDBJ databases">
        <title>Marinospirillum sp. MEB 164 isolated from Lonar lake sediment.</title>
        <authorList>
            <person name="Joshi A."/>
            <person name="Thite S."/>
        </authorList>
    </citation>
    <scope>NUCLEOTIDE SEQUENCE [LARGE SCALE GENOMIC DNA]</scope>
    <source>
        <strain evidence="6 7">MEB164</strain>
    </source>
</reference>
<evidence type="ECO:0000256" key="1">
    <source>
        <dbReference type="ARBA" id="ARBA00022670"/>
    </source>
</evidence>
<comment type="catalytic activity">
    <reaction evidence="2">
        <text>Hydrolysis of proteins in presence of ATP.</text>
        <dbReference type="EC" id="3.4.21.53"/>
    </reaction>
</comment>
<accession>A0ABW8PYI0</accession>
<dbReference type="EC" id="3.4.21.53" evidence="2"/>
<dbReference type="PRINTS" id="PR00830">
    <property type="entry name" value="ENDOLAPTASE"/>
</dbReference>
<feature type="domain" description="Lon proteolytic" evidence="5">
    <location>
        <begin position="566"/>
        <end position="761"/>
    </location>
</feature>
<dbReference type="Pfam" id="PF13654">
    <property type="entry name" value="AAA_32"/>
    <property type="match status" value="1"/>
</dbReference>
<evidence type="ECO:0000259" key="5">
    <source>
        <dbReference type="PROSITE" id="PS51786"/>
    </source>
</evidence>
<evidence type="ECO:0000313" key="7">
    <source>
        <dbReference type="Proteomes" id="UP001621714"/>
    </source>
</evidence>
<dbReference type="Gene3D" id="1.10.8.60">
    <property type="match status" value="1"/>
</dbReference>
<dbReference type="InterPro" id="IPR020568">
    <property type="entry name" value="Ribosomal_Su5_D2-typ_SF"/>
</dbReference>
<dbReference type="InterPro" id="IPR046844">
    <property type="entry name" value="Lon-like_helical"/>
</dbReference>
<dbReference type="SUPFAM" id="SSF54211">
    <property type="entry name" value="Ribosomal protein S5 domain 2-like"/>
    <property type="match status" value="1"/>
</dbReference>
<dbReference type="InterPro" id="IPR027065">
    <property type="entry name" value="Lon_Prtase"/>
</dbReference>
<feature type="active site" evidence="2">
    <location>
        <position position="656"/>
    </location>
</feature>
<keyword evidence="2" id="KW-0720">Serine protease</keyword>
<evidence type="ECO:0000256" key="4">
    <source>
        <dbReference type="SAM" id="MobiDB-lite"/>
    </source>
</evidence>
<dbReference type="SUPFAM" id="SSF52540">
    <property type="entry name" value="P-loop containing nucleoside triphosphate hydrolases"/>
    <property type="match status" value="1"/>
</dbReference>
<evidence type="ECO:0000313" key="6">
    <source>
        <dbReference type="EMBL" id="MFK7161347.1"/>
    </source>
</evidence>
<evidence type="ECO:0000256" key="3">
    <source>
        <dbReference type="SAM" id="Coils"/>
    </source>
</evidence>
<comment type="similarity">
    <text evidence="2">Belongs to the peptidase S16 family.</text>
</comment>
<dbReference type="EMBL" id="JBANFI010000005">
    <property type="protein sequence ID" value="MFK7161347.1"/>
    <property type="molecule type" value="Genomic_DNA"/>
</dbReference>
<dbReference type="Pfam" id="PF05362">
    <property type="entry name" value="Lon_C"/>
    <property type="match status" value="1"/>
</dbReference>
<dbReference type="RefSeq" id="WP_405339977.1">
    <property type="nucleotide sequence ID" value="NZ_JBANFI010000005.1"/>
</dbReference>
<keyword evidence="1 2" id="KW-0645">Protease</keyword>
<dbReference type="InterPro" id="IPR041699">
    <property type="entry name" value="AAA_32"/>
</dbReference>
<dbReference type="Proteomes" id="UP001621714">
    <property type="component" value="Unassembled WGS sequence"/>
</dbReference>
<gene>
    <name evidence="6" type="ORF">V6U78_09900</name>
</gene>
<dbReference type="InterPro" id="IPR027417">
    <property type="entry name" value="P-loop_NTPase"/>
</dbReference>
<feature type="coiled-coil region" evidence="3">
    <location>
        <begin position="204"/>
        <end position="238"/>
    </location>
</feature>
<feature type="region of interest" description="Disordered" evidence="4">
    <location>
        <begin position="789"/>
        <end position="829"/>
    </location>
</feature>